<feature type="region of interest" description="Disordered" evidence="1">
    <location>
        <begin position="202"/>
        <end position="251"/>
    </location>
</feature>
<dbReference type="EMBL" id="OUUW01000004">
    <property type="protein sequence ID" value="SPP79370.1"/>
    <property type="molecule type" value="Genomic_DNA"/>
</dbReference>
<dbReference type="Proteomes" id="UP000268350">
    <property type="component" value="Unassembled WGS sequence"/>
</dbReference>
<feature type="region of interest" description="Disordered" evidence="1">
    <location>
        <begin position="449"/>
        <end position="472"/>
    </location>
</feature>
<dbReference type="OMA" id="KEWTWIR"/>
<organism evidence="2 3">
    <name type="scientific">Drosophila guanche</name>
    <name type="common">Fruit fly</name>
    <dbReference type="NCBI Taxonomy" id="7266"/>
    <lineage>
        <taxon>Eukaryota</taxon>
        <taxon>Metazoa</taxon>
        <taxon>Ecdysozoa</taxon>
        <taxon>Arthropoda</taxon>
        <taxon>Hexapoda</taxon>
        <taxon>Insecta</taxon>
        <taxon>Pterygota</taxon>
        <taxon>Neoptera</taxon>
        <taxon>Endopterygota</taxon>
        <taxon>Diptera</taxon>
        <taxon>Brachycera</taxon>
        <taxon>Muscomorpha</taxon>
        <taxon>Ephydroidea</taxon>
        <taxon>Drosophilidae</taxon>
        <taxon>Drosophila</taxon>
        <taxon>Sophophora</taxon>
    </lineage>
</organism>
<evidence type="ECO:0000256" key="1">
    <source>
        <dbReference type="SAM" id="MobiDB-lite"/>
    </source>
</evidence>
<reference evidence="3" key="1">
    <citation type="submission" date="2018-01" db="EMBL/GenBank/DDBJ databases">
        <authorList>
            <person name="Alioto T."/>
            <person name="Alioto T."/>
        </authorList>
    </citation>
    <scope>NUCLEOTIDE SEQUENCE [LARGE SCALE GENOMIC DNA]</scope>
</reference>
<dbReference type="OrthoDB" id="7842387at2759"/>
<evidence type="ECO:0000313" key="3">
    <source>
        <dbReference type="Proteomes" id="UP000268350"/>
    </source>
</evidence>
<feature type="compositionally biased region" description="Polar residues" evidence="1">
    <location>
        <begin position="449"/>
        <end position="464"/>
    </location>
</feature>
<accession>A0A3B0JV66</accession>
<proteinExistence type="predicted"/>
<dbReference type="InterPro" id="IPR031958">
    <property type="entry name" value="DUF4778"/>
</dbReference>
<evidence type="ECO:0000313" key="2">
    <source>
        <dbReference type="EMBL" id="SPP79370.1"/>
    </source>
</evidence>
<sequence length="472" mass="54749">MCHSHRRLSCSDINKKLSTCLQWPKPKCPPPDQRMCDVLQRRGFPRIAKDCRWHYWSHRNDVVIQQLANLLQGCPEKVAGFLYDLTLQNYNRLLHPKRCGYNACHVPYCHPYTCERYKGIFDEYGNLRDPTHPKSLFKLLEILQNFLKGETSGCVPLPFDSSLKEGKQISHVGYQVFRPMAAVARCYGMDSKVLKEALGPGYQRTASSQKPEDFPSTHQASRKPKQLQETNGSMRKEEQLEPNGQHIKEFPMIQRYKVPSSKEPDNISSDSSIDLMDEKGRRRGMGSHCNQLGGLRFEQAKQLRVLIQALNEKRGLDKNHQKIITALAHVDLEDDKKKAKYEKSRRNEAFALLSKFYSTTVSDDTEKIRPPTPHRRPRKLYGEPMPVLYHEPFDSTKEWTWIRRHPSQNRLLPNGLVGFAEIRRYKRQSIQKAIEKERVRWSIHSTLSLSNSPTRHRSSFNSVLMGSKKPKK</sequence>
<dbReference type="Pfam" id="PF16008">
    <property type="entry name" value="DUF4778"/>
    <property type="match status" value="1"/>
</dbReference>
<keyword evidence="3" id="KW-1185">Reference proteome</keyword>
<gene>
    <name evidence="2" type="ORF">DGUA_6G012205</name>
</gene>
<protein>
    <submittedName>
        <fullName evidence="2">Uncharacterized protein</fullName>
    </submittedName>
</protein>
<name>A0A3B0JV66_DROGU</name>
<dbReference type="AlphaFoldDB" id="A0A3B0JV66"/>